<accession>A0A7T4URJ0</accession>
<keyword evidence="1" id="KW-0732">Signal</keyword>
<dbReference type="KEGG" id="snan:I6N98_00595"/>
<protein>
    <submittedName>
        <fullName evidence="2">Uncharacterized protein</fullName>
    </submittedName>
</protein>
<dbReference type="PROSITE" id="PS51257">
    <property type="entry name" value="PROKAR_LIPOPROTEIN"/>
    <property type="match status" value="1"/>
</dbReference>
<proteinExistence type="predicted"/>
<sequence>MIARLVAVLLLSTVFLSACGGGGDSRSPDRPALSIDPSTLQLEFIGGTVLPGTGTSKISARMLARTTDGVELGPFKVITERVEWSLAEGLGVPPEAEIATDNNGQMAFRETVRNGIVVDILSTERLSITAPAIASSLVGTFVKAGSEYSRSGNFTIVPPTPDGQPKLVGQTTILLDPLNPNDSQTSGYRLLQYFTNTTIAENLTHTVVICSSDSSLAAIAENQPVSQSDGEVDVTFSNPFSADGDNPPHSVTLFAIDGDSNNDCVGAVSDGVRELEVVLTPGTFTTAEICTVINPPAAPCDNAGFLLPELVESCRGLDSDSIQVPAEQRLQFAARLKYNRDNNPEQTSEVFVCNDNGAPSWSASSDIIFSSEPPIDPVQGFATTIDRFAYRDLIELTPSPSSTVTGNFGSADALQDDLRLDLVAARVDDVKIVRIDGVNNDSNGPDTLYINSFIDGIAYRALCRFAEIDGGEGPYEVCPQGSVTWSSSVPTTARPVPEQGVETLLTAQPNAQEATLNLTATYIASDEPVTASRQVNAVDPGELVELRMFMVSNADEPDTLNVDPFACVGRLEVVDTLSAGTQYLQGGQQFEVFALFEHAGVATTPQAWLDDPKSSESMLIPVTGEDEIRFSAIPGFWSGSWADIPACQTAIPEGTGLDDITDQTGGIVVSPTNGAASFSSDHKGLLGRRWSTAPEHDLRRCLPGRK</sequence>
<dbReference type="AlphaFoldDB" id="A0A7T4URJ0"/>
<dbReference type="Proteomes" id="UP000596063">
    <property type="component" value="Chromosome"/>
</dbReference>
<gene>
    <name evidence="2" type="ORF">I6N98_00595</name>
</gene>
<dbReference type="RefSeq" id="WP_198569904.1">
    <property type="nucleotide sequence ID" value="NZ_CP066167.1"/>
</dbReference>
<evidence type="ECO:0000256" key="1">
    <source>
        <dbReference type="SAM" id="SignalP"/>
    </source>
</evidence>
<evidence type="ECO:0000313" key="2">
    <source>
        <dbReference type="EMBL" id="QQD18410.1"/>
    </source>
</evidence>
<evidence type="ECO:0000313" key="3">
    <source>
        <dbReference type="Proteomes" id="UP000596063"/>
    </source>
</evidence>
<name>A0A7T4URJ0_9GAMM</name>
<keyword evidence="3" id="KW-1185">Reference proteome</keyword>
<organism evidence="2 3">
    <name type="scientific">Spongiibacter nanhainus</name>
    <dbReference type="NCBI Taxonomy" id="2794344"/>
    <lineage>
        <taxon>Bacteria</taxon>
        <taxon>Pseudomonadati</taxon>
        <taxon>Pseudomonadota</taxon>
        <taxon>Gammaproteobacteria</taxon>
        <taxon>Cellvibrionales</taxon>
        <taxon>Spongiibacteraceae</taxon>
        <taxon>Spongiibacter</taxon>
    </lineage>
</organism>
<reference evidence="2 3" key="1">
    <citation type="submission" date="2020-12" db="EMBL/GenBank/DDBJ databases">
        <authorList>
            <person name="Shan Y."/>
        </authorList>
    </citation>
    <scope>NUCLEOTIDE SEQUENCE [LARGE SCALE GENOMIC DNA]</scope>
    <source>
        <strain evidence="3">csc3.9</strain>
    </source>
</reference>
<feature type="signal peptide" evidence="1">
    <location>
        <begin position="1"/>
        <end position="20"/>
    </location>
</feature>
<dbReference type="EMBL" id="CP066167">
    <property type="protein sequence ID" value="QQD18410.1"/>
    <property type="molecule type" value="Genomic_DNA"/>
</dbReference>
<feature type="chain" id="PRO_5032709019" evidence="1">
    <location>
        <begin position="21"/>
        <end position="706"/>
    </location>
</feature>